<feature type="signal peptide" evidence="1">
    <location>
        <begin position="1"/>
        <end position="30"/>
    </location>
</feature>
<keyword evidence="1" id="KW-0732">Signal</keyword>
<dbReference type="InterPro" id="IPR011050">
    <property type="entry name" value="Pectin_lyase_fold/virulence"/>
</dbReference>
<dbReference type="InterPro" id="IPR024535">
    <property type="entry name" value="RHGA/B-epi-like_pectate_lyase"/>
</dbReference>
<dbReference type="SUPFAM" id="SSF51126">
    <property type="entry name" value="Pectin lyase-like"/>
    <property type="match status" value="2"/>
</dbReference>
<evidence type="ECO:0000313" key="3">
    <source>
        <dbReference type="EMBL" id="KAL1302651.1"/>
    </source>
</evidence>
<gene>
    <name evidence="3" type="ORF">AAFC00_003018</name>
</gene>
<dbReference type="EMBL" id="JBFMKM010000012">
    <property type="protein sequence ID" value="KAL1302651.1"/>
    <property type="molecule type" value="Genomic_DNA"/>
</dbReference>
<name>A0ABR3P8Z9_9PEZI</name>
<dbReference type="PANTHER" id="PTHR33928">
    <property type="entry name" value="POLYGALACTURONASE QRT3"/>
    <property type="match status" value="1"/>
</dbReference>
<feature type="domain" description="Rhamnogalacturonase A/B/Epimerase-like pectate lyase" evidence="2">
    <location>
        <begin position="66"/>
        <end position="287"/>
    </location>
</feature>
<evidence type="ECO:0000259" key="2">
    <source>
        <dbReference type="Pfam" id="PF12708"/>
    </source>
</evidence>
<dbReference type="InterPro" id="IPR039279">
    <property type="entry name" value="QRT3-like"/>
</dbReference>
<feature type="domain" description="Rhamnogalacturonase A/B/Epimerase-like pectate lyase" evidence="2">
    <location>
        <begin position="415"/>
        <end position="486"/>
    </location>
</feature>
<dbReference type="RefSeq" id="XP_069198927.1">
    <property type="nucleotide sequence ID" value="XM_069342427.1"/>
</dbReference>
<dbReference type="GeneID" id="95976720"/>
<protein>
    <recommendedName>
        <fullName evidence="2">Rhamnogalacturonase A/B/Epimerase-like pectate lyase domain-containing protein</fullName>
    </recommendedName>
</protein>
<dbReference type="Gene3D" id="2.160.20.10">
    <property type="entry name" value="Single-stranded right-handed beta-helix, Pectin lyase-like"/>
    <property type="match status" value="2"/>
</dbReference>
<evidence type="ECO:0000313" key="4">
    <source>
        <dbReference type="Proteomes" id="UP001562354"/>
    </source>
</evidence>
<comment type="caution">
    <text evidence="3">The sequence shown here is derived from an EMBL/GenBank/DDBJ whole genome shotgun (WGS) entry which is preliminary data.</text>
</comment>
<dbReference type="CDD" id="cd23668">
    <property type="entry name" value="GH55_beta13glucanase-like"/>
    <property type="match status" value="1"/>
</dbReference>
<feature type="chain" id="PRO_5046813092" description="Rhamnogalacturonase A/B/Epimerase-like pectate lyase domain-containing protein" evidence="1">
    <location>
        <begin position="31"/>
        <end position="811"/>
    </location>
</feature>
<dbReference type="PANTHER" id="PTHR33928:SF2">
    <property type="entry name" value="PECTATE LYASE SUPERFAMILY PROTEIN DOMAIN-CONTAINING PROTEIN-RELATED"/>
    <property type="match status" value="1"/>
</dbReference>
<organism evidence="3 4">
    <name type="scientific">Neodothiora populina</name>
    <dbReference type="NCBI Taxonomy" id="2781224"/>
    <lineage>
        <taxon>Eukaryota</taxon>
        <taxon>Fungi</taxon>
        <taxon>Dikarya</taxon>
        <taxon>Ascomycota</taxon>
        <taxon>Pezizomycotina</taxon>
        <taxon>Dothideomycetes</taxon>
        <taxon>Dothideomycetidae</taxon>
        <taxon>Dothideales</taxon>
        <taxon>Dothioraceae</taxon>
        <taxon>Neodothiora</taxon>
    </lineage>
</organism>
<dbReference type="Proteomes" id="UP001562354">
    <property type="component" value="Unassembled WGS sequence"/>
</dbReference>
<accession>A0ABR3P8Z9</accession>
<reference evidence="3 4" key="1">
    <citation type="submission" date="2024-07" db="EMBL/GenBank/DDBJ databases">
        <title>Draft sequence of the Neodothiora populina.</title>
        <authorList>
            <person name="Drown D.D."/>
            <person name="Schuette U.S."/>
            <person name="Buechlein A.B."/>
            <person name="Rusch D.R."/>
            <person name="Winton L.W."/>
            <person name="Adams G.A."/>
        </authorList>
    </citation>
    <scope>NUCLEOTIDE SEQUENCE [LARGE SCALE GENOMIC DNA]</scope>
    <source>
        <strain evidence="3 4">CPC 39397</strain>
    </source>
</reference>
<dbReference type="Pfam" id="PF12708">
    <property type="entry name" value="Pect-lyase_RHGA_epim"/>
    <property type="match status" value="2"/>
</dbReference>
<proteinExistence type="predicted"/>
<evidence type="ECO:0000256" key="1">
    <source>
        <dbReference type="SAM" id="SignalP"/>
    </source>
</evidence>
<dbReference type="InterPro" id="IPR012334">
    <property type="entry name" value="Pectin_lyas_fold"/>
</dbReference>
<sequence>MHSINPYTLIGLLTTLATLLSIFGPAPVAASPLATLSERATSNYWLANVARRGQVAFGSNSNYAVYRNVKDYGATGNGNSDDTAAINAAITDGSRCGNGCDSSTITPALIYFPPGTYKISKPIVQLYYTQFVGDAIAPPTITADSGFAGIALIDSDPYNNDGSNWYTNQNNFFRQIRNFVIDLTPMGNSGTGIHWQVAQATSLQNIHFKMTKGSASKQQGIFMDNGSGGFMSDLVFDGGNYGAFLGNQQFTSRNWTFNDCNTAIFMNWNWAWTLKSVTINNCGVGLDMSNGGPTAQTVGSVILMDSVISNTPIGVKTSFFKSGSTPVTGGTLVIDNVNFGPNAPVAVAAYGGSTILGGNQKIALWREGKEYVGTTGARVQDSASAPSKPSALLASNGYFYERSKPQYQNYDASAFVSVKAVYGAKGDGTTDDTAAIQNAMNAVGKDSSKVLYFDHGAYVVTKTIQVPPNIKITGEIWPLIMAKGSFFANEKSPQPVWNVGTSGQTGAVEITDMMFETMGPAPGAIMIKWNLVSAPGQSGMWDTHVRIGGSAGTQLQSDKCAKNPTVSTDGNTGCEGAFLLFWAAPSSGGVYLENTWFWVADHELDLAGHGQIDLYNGRGVLIESTGGGVWLYGTSSEHNIFYNYQINGAKNVFMGMIQTETPYFQANPKAPLPLLIDNYNWGSNSDPNWAWCSRQTSVANATCYKSWGLRVMGSSNVFLHGAGLYSFFENYDQDCVANNNCQRNILGIQGSNSNINMYAINTKASVNMITLDGVPQMLDSNNRNNFCGSVARYVLPASASSSSSGSSAAKC</sequence>
<keyword evidence="4" id="KW-1185">Reference proteome</keyword>